<evidence type="ECO:0000313" key="1">
    <source>
        <dbReference type="EMBL" id="AII86772.1"/>
    </source>
</evidence>
<dbReference type="KEGG" id="ptp:RCA23_c12250"/>
<sequence>MKVTTHPVIYHITKVIFETKKKNENINARDIYSTFFKELKNSSKSFYELQGEAFDQAELVQHGLHMINCTMYQFFPSVVQIRSLDETYLEINKNFWGYYFYLNGIDGAKQAAAEKQISVWEAAKFFANEYWKFGQSEFMETIALGYQYLLENEAKEGVKDKIRFDAIPELLERFNYSNKVILGYCYFLGLSAQSGKKGEEIEDIHARLARLPYVDINREYEELLGPLQDFSLHTIFDELVWRFNGKIEVREIQIPNSERTVSEYSFKNHGVLFTDDRTVNTLNDSEEIFTKAMERFGHQFEEKKYDATKTFKTGVCAANIRAQADAKATGLAGGFFDSYLPLIFSAANLIARENISWSGHLKIQIPLQQFLGGLNYDLGELIWAFQSSILFKNQKPRDHIEHLEMFDFMAECKSKVLEFYHRYPAKCRELAIQKNHWSVFPHLQSEVDEREAILNSIGQSLGYHYPTENLASEYILKALIIFGYFCSLCETIIFQDEGSVLQ</sequence>
<dbReference type="EMBL" id="CP003984">
    <property type="protein sequence ID" value="AII86772.1"/>
    <property type="molecule type" value="Genomic_DNA"/>
</dbReference>
<dbReference type="AlphaFoldDB" id="A0AAN0VI94"/>
<evidence type="ECO:0000313" key="2">
    <source>
        <dbReference type="Proteomes" id="UP000028680"/>
    </source>
</evidence>
<proteinExistence type="predicted"/>
<reference evidence="1 2" key="1">
    <citation type="journal article" date="2014" name="ISME J.">
        <title>Adaptation of an abundant Roseobacter RCA organism to pelagic systems revealed by genomic and transcriptomic analyses.</title>
        <authorList>
            <person name="Voget S."/>
            <person name="Wemheuer B."/>
            <person name="Brinkhoff T."/>
            <person name="Vollmers J."/>
            <person name="Dietrich S."/>
            <person name="Giebel H.A."/>
            <person name="Beardsley C."/>
            <person name="Sardemann C."/>
            <person name="Bakenhus I."/>
            <person name="Billerbeck S."/>
            <person name="Daniel R."/>
            <person name="Simon M."/>
        </authorList>
    </citation>
    <scope>NUCLEOTIDE SEQUENCE [LARGE SCALE GENOMIC DNA]</scope>
    <source>
        <strain evidence="1 2">RCA23</strain>
    </source>
</reference>
<dbReference type="Proteomes" id="UP000028680">
    <property type="component" value="Chromosome"/>
</dbReference>
<gene>
    <name evidence="1" type="ORF">RCA23_c12250</name>
</gene>
<keyword evidence="2" id="KW-1185">Reference proteome</keyword>
<accession>A0AAN0VI94</accession>
<name>A0AAN0VI94_9RHOB</name>
<protein>
    <submittedName>
        <fullName evidence="1">Uncharacterized protein</fullName>
    </submittedName>
</protein>
<organism evidence="1 2">
    <name type="scientific">Planktomarina temperata RCA23</name>
    <dbReference type="NCBI Taxonomy" id="666509"/>
    <lineage>
        <taxon>Bacteria</taxon>
        <taxon>Pseudomonadati</taxon>
        <taxon>Pseudomonadota</taxon>
        <taxon>Alphaproteobacteria</taxon>
        <taxon>Rhodobacterales</taxon>
        <taxon>Paracoccaceae</taxon>
        <taxon>Planktomarina</taxon>
    </lineage>
</organism>